<dbReference type="Gene3D" id="3.40.50.2000">
    <property type="entry name" value="Glycogen Phosphorylase B"/>
    <property type="match status" value="2"/>
</dbReference>
<keyword evidence="3" id="KW-1185">Reference proteome</keyword>
<dbReference type="PANTHER" id="PTHR43174:SF3">
    <property type="entry name" value="UDP-N-ACETYLGLUCOSAMINE 2-EPIMERASE"/>
    <property type="match status" value="1"/>
</dbReference>
<evidence type="ECO:0000259" key="1">
    <source>
        <dbReference type="Pfam" id="PF02350"/>
    </source>
</evidence>
<evidence type="ECO:0000313" key="3">
    <source>
        <dbReference type="Proteomes" id="UP000007590"/>
    </source>
</evidence>
<evidence type="ECO:0000313" key="2">
    <source>
        <dbReference type="EMBL" id="AFD09298.1"/>
    </source>
</evidence>
<sequence length="385" mass="43862">MGRFRKIVDFRKLNKKHPHRIAILTSSRADYGIYLPLLHKLGQSDDFDLRIITFGTHLSRFHGYTIDQIVKDGFFIDHQVETVLASDTEQAIADSMALTMQKFSGIWSVEKNNYDLVFCLGDRYEMFAAVAAAVPFNIKFAHIHGGETTLGAIDNKFRHCLSLFSMYHFTSTKEYSERVSNILGSNKNIYNVGALSLDNINDMDLYSKEDFLKVFGIDITKESVLVTFHPETVSVDENKKYVEEVIAALDKLDYQIIITMPNTDTMGNMMRKEYEHFISKRPNVIGIESFGTKGYFTCMKYSKFLLGNTSSGIIEAASFNKYVVNVGDRQKGRAFSPNLIQVHPDRTQILEACEKVKLMGDYNGENIYHKEDVADGIINILKREL</sequence>
<dbReference type="AlphaFoldDB" id="H8KMB6"/>
<protein>
    <submittedName>
        <fullName evidence="2">UDP-N-acetyl-D-glucosamine 2-epimerase, UDP-hydrolysing</fullName>
    </submittedName>
</protein>
<gene>
    <name evidence="2" type="ordered locus">Solca_4308</name>
</gene>
<proteinExistence type="predicted"/>
<dbReference type="InterPro" id="IPR029767">
    <property type="entry name" value="WecB-like"/>
</dbReference>
<dbReference type="Pfam" id="PF02350">
    <property type="entry name" value="Epimerase_2"/>
    <property type="match status" value="1"/>
</dbReference>
<dbReference type="NCBIfam" id="TIGR03568">
    <property type="entry name" value="NeuC_NnaA"/>
    <property type="match status" value="1"/>
</dbReference>
<reference evidence="2" key="1">
    <citation type="submission" date="2012-02" db="EMBL/GenBank/DDBJ databases">
        <title>The complete genome of Solitalea canadensis DSM 3403.</title>
        <authorList>
            <consortium name="US DOE Joint Genome Institute (JGI-PGF)"/>
            <person name="Lucas S."/>
            <person name="Copeland A."/>
            <person name="Lapidus A."/>
            <person name="Glavina del Rio T."/>
            <person name="Dalin E."/>
            <person name="Tice H."/>
            <person name="Bruce D."/>
            <person name="Goodwin L."/>
            <person name="Pitluck S."/>
            <person name="Peters L."/>
            <person name="Ovchinnikova G."/>
            <person name="Lu M."/>
            <person name="Kyrpides N."/>
            <person name="Mavromatis K."/>
            <person name="Ivanova N."/>
            <person name="Brettin T."/>
            <person name="Detter J.C."/>
            <person name="Han C."/>
            <person name="Larimer F."/>
            <person name="Land M."/>
            <person name="Hauser L."/>
            <person name="Markowitz V."/>
            <person name="Cheng J.-F."/>
            <person name="Hugenholtz P."/>
            <person name="Woyke T."/>
            <person name="Wu D."/>
            <person name="Spring S."/>
            <person name="Schroeder M."/>
            <person name="Kopitz M."/>
            <person name="Brambilla E."/>
            <person name="Klenk H.-P."/>
            <person name="Eisen J.A."/>
        </authorList>
    </citation>
    <scope>NUCLEOTIDE SEQUENCE</scope>
    <source>
        <strain evidence="2">DSM 3403</strain>
    </source>
</reference>
<dbReference type="KEGG" id="scn:Solca_4308"/>
<dbReference type="PANTHER" id="PTHR43174">
    <property type="entry name" value="UDP-N-ACETYLGLUCOSAMINE 2-EPIMERASE"/>
    <property type="match status" value="1"/>
</dbReference>
<feature type="domain" description="UDP-N-acetylglucosamine 2-epimerase" evidence="1">
    <location>
        <begin position="40"/>
        <end position="382"/>
    </location>
</feature>
<dbReference type="InterPro" id="IPR003331">
    <property type="entry name" value="UDP_GlcNAc_Epimerase_2_dom"/>
</dbReference>
<dbReference type="eggNOG" id="COG0381">
    <property type="taxonomic scope" value="Bacteria"/>
</dbReference>
<dbReference type="InterPro" id="IPR020004">
    <property type="entry name" value="UDP-GlcNAc_Epase"/>
</dbReference>
<dbReference type="EMBL" id="CP003349">
    <property type="protein sequence ID" value="AFD09298.1"/>
    <property type="molecule type" value="Genomic_DNA"/>
</dbReference>
<organism evidence="2 3">
    <name type="scientific">Solitalea canadensis (strain ATCC 29591 / DSM 3403 / JCM 21819 / LMG 8368 / NBRC 15130 / NCIMB 12057 / USAM 9D)</name>
    <name type="common">Flexibacter canadensis</name>
    <dbReference type="NCBI Taxonomy" id="929556"/>
    <lineage>
        <taxon>Bacteria</taxon>
        <taxon>Pseudomonadati</taxon>
        <taxon>Bacteroidota</taxon>
        <taxon>Sphingobacteriia</taxon>
        <taxon>Sphingobacteriales</taxon>
        <taxon>Sphingobacteriaceae</taxon>
        <taxon>Solitalea</taxon>
    </lineage>
</organism>
<dbReference type="GO" id="GO:0006047">
    <property type="term" value="P:UDP-N-acetylglucosamine metabolic process"/>
    <property type="evidence" value="ECO:0007669"/>
    <property type="project" value="InterPro"/>
</dbReference>
<dbReference type="SUPFAM" id="SSF53756">
    <property type="entry name" value="UDP-Glycosyltransferase/glycogen phosphorylase"/>
    <property type="match status" value="1"/>
</dbReference>
<accession>H8KMB6</accession>
<dbReference type="HOGENOM" id="CLU_061127_0_0_10"/>
<dbReference type="STRING" id="929556.Solca_4308"/>
<name>H8KMB6_SOLCM</name>
<dbReference type="GO" id="GO:0004553">
    <property type="term" value="F:hydrolase activity, hydrolyzing O-glycosyl compounds"/>
    <property type="evidence" value="ECO:0007669"/>
    <property type="project" value="InterPro"/>
</dbReference>
<dbReference type="Proteomes" id="UP000007590">
    <property type="component" value="Chromosome"/>
</dbReference>